<dbReference type="GO" id="GO:0016746">
    <property type="term" value="F:acyltransferase activity"/>
    <property type="evidence" value="ECO:0007669"/>
    <property type="project" value="UniProtKB-KW"/>
</dbReference>
<dbReference type="Pfam" id="PF00795">
    <property type="entry name" value="CN_hydrolase"/>
    <property type="match status" value="1"/>
</dbReference>
<dbReference type="EMBL" id="FAXN01000021">
    <property type="protein sequence ID" value="CUV65190.1"/>
    <property type="molecule type" value="Genomic_DNA"/>
</dbReference>
<keyword evidence="3" id="KW-0449">Lipoprotein</keyword>
<accession>A0A0S4XN39</accession>
<sequence>MSSPLVVAALQLQTLGFNPSRLEFYFKNAHARGAKIIVLGEYVLNHFFKELASMPKSMVKEQSDKHLKLLKSYAKEYDMTIIAPIVLLKKDGYIKTIAKISPVGVNYYEQQILIPYGHWDEQSFFTNTIETLKPPMIFSLDGFKIMVMAGYEMHFPPFWDYVRSKKIDLVILPTSSTFGSHNRWREIIKTQAFLYETYVLRVNRLGEYNDKDVKWRFYGDSMLVRPDGEVEMMLEDKESMLVEEIDKKVLKHHKKEWRFEQALNMRKELP</sequence>
<keyword evidence="1" id="KW-0378">Hydrolase</keyword>
<dbReference type="AlphaFoldDB" id="A0A0S4XN39"/>
<evidence type="ECO:0000313" key="3">
    <source>
        <dbReference type="EMBL" id="CUV65190.1"/>
    </source>
</evidence>
<organism evidence="3">
    <name type="scientific">Sulfurovum sp. enrichment culture clone C5</name>
    <dbReference type="NCBI Taxonomy" id="497650"/>
    <lineage>
        <taxon>Bacteria</taxon>
        <taxon>Pseudomonadati</taxon>
        <taxon>Campylobacterota</taxon>
        <taxon>Epsilonproteobacteria</taxon>
        <taxon>Campylobacterales</taxon>
        <taxon>Sulfurovaceae</taxon>
        <taxon>Sulfurovum</taxon>
        <taxon>environmental samples</taxon>
    </lineage>
</organism>
<dbReference type="Gene3D" id="3.60.110.10">
    <property type="entry name" value="Carbon-nitrogen hydrolase"/>
    <property type="match status" value="1"/>
</dbReference>
<dbReference type="CDD" id="cd07197">
    <property type="entry name" value="nitrilase"/>
    <property type="match status" value="1"/>
</dbReference>
<evidence type="ECO:0000256" key="1">
    <source>
        <dbReference type="ARBA" id="ARBA00022801"/>
    </source>
</evidence>
<dbReference type="GO" id="GO:0050126">
    <property type="term" value="F:N-carbamoylputrescine amidase activity"/>
    <property type="evidence" value="ECO:0007669"/>
    <property type="project" value="TreeGrafter"/>
</dbReference>
<gene>
    <name evidence="3" type="ORF">BN3087_220007</name>
</gene>
<proteinExistence type="predicted"/>
<dbReference type="PANTHER" id="PTHR43674">
    <property type="entry name" value="NITRILASE C965.09-RELATED"/>
    <property type="match status" value="1"/>
</dbReference>
<dbReference type="PANTHER" id="PTHR43674:SF2">
    <property type="entry name" value="BETA-UREIDOPROPIONASE"/>
    <property type="match status" value="1"/>
</dbReference>
<dbReference type="GO" id="GO:0033388">
    <property type="term" value="P:putrescine biosynthetic process from arginine"/>
    <property type="evidence" value="ECO:0007669"/>
    <property type="project" value="TreeGrafter"/>
</dbReference>
<dbReference type="PROSITE" id="PS50263">
    <property type="entry name" value="CN_HYDROLASE"/>
    <property type="match status" value="1"/>
</dbReference>
<dbReference type="SUPFAM" id="SSF56317">
    <property type="entry name" value="Carbon-nitrogen hydrolase"/>
    <property type="match status" value="1"/>
</dbReference>
<keyword evidence="3" id="KW-0808">Transferase</keyword>
<protein>
    <submittedName>
        <fullName evidence="3">Nitrilase/cyanide hydratase and apolipoprotein N-acyltransferase</fullName>
    </submittedName>
</protein>
<feature type="domain" description="CN hydrolase" evidence="2">
    <location>
        <begin position="1"/>
        <end position="247"/>
    </location>
</feature>
<dbReference type="InterPro" id="IPR003010">
    <property type="entry name" value="C-N_Hydrolase"/>
</dbReference>
<reference evidence="3" key="1">
    <citation type="submission" date="2015-11" db="EMBL/GenBank/DDBJ databases">
        <authorList>
            <person name="Zhang Y."/>
            <person name="Guo Z."/>
        </authorList>
    </citation>
    <scope>NUCLEOTIDE SEQUENCE</scope>
    <source>
        <strain evidence="3">BN30871</strain>
    </source>
</reference>
<dbReference type="InterPro" id="IPR050345">
    <property type="entry name" value="Aliph_Amidase/BUP"/>
</dbReference>
<dbReference type="InterPro" id="IPR036526">
    <property type="entry name" value="C-N_Hydrolase_sf"/>
</dbReference>
<name>A0A0S4XN39_9BACT</name>
<evidence type="ECO:0000259" key="2">
    <source>
        <dbReference type="PROSITE" id="PS50263"/>
    </source>
</evidence>
<keyword evidence="3" id="KW-0012">Acyltransferase</keyword>